<evidence type="ECO:0000313" key="2">
    <source>
        <dbReference type="Proteomes" id="UP000076969"/>
    </source>
</evidence>
<dbReference type="GO" id="GO:0005737">
    <property type="term" value="C:cytoplasm"/>
    <property type="evidence" value="ECO:0007669"/>
    <property type="project" value="TreeGrafter"/>
</dbReference>
<name>A0A172WF68_9EURY</name>
<dbReference type="InterPro" id="IPR007523">
    <property type="entry name" value="NDUFAF3/AAMDC"/>
</dbReference>
<dbReference type="OrthoDB" id="117324at2157"/>
<evidence type="ECO:0000313" key="1">
    <source>
        <dbReference type="EMBL" id="ANF22035.1"/>
    </source>
</evidence>
<dbReference type="Gene3D" id="3.40.1230.10">
    <property type="entry name" value="MTH938-like"/>
    <property type="match status" value="1"/>
</dbReference>
<sequence length="117" mass="13588">MIEIPEFGRIIVDGKEYTYDIVVYPSGRVERRKKEISKKKHGTSHKLDPEELREYLTEDFDVLVVGTGLWGMLSILPESRELVKDKEIIESPTPEVAELFEKLRKEKRALGIFHITC</sequence>
<gene>
    <name evidence="1" type="ORF">A7C91_01655</name>
</gene>
<dbReference type="KEGG" id="tpie:A7C91_01655"/>
<dbReference type="CDD" id="cd05126">
    <property type="entry name" value="Mth938"/>
    <property type="match status" value="1"/>
</dbReference>
<reference evidence="2" key="1">
    <citation type="journal article" date="2016" name="Syst. Appl. Microbiol.">
        <title>Thermococcus piezophilus sp. nov., a novel hyperthermophilic and piezophilic archaeon with a broad pressure range for growth, isolated from a deepest hydrothermal vent at the Mid-Cayman Rise.</title>
        <authorList>
            <person name="Dalmasso C."/>
            <person name="Oger P."/>
            <person name="Selva G."/>
            <person name="Courtine D."/>
            <person name="L'Haridon S."/>
            <person name="Garlaschelli A."/>
            <person name="Roussel E."/>
            <person name="Miyazaki J."/>
            <person name="Reveillaud J."/>
            <person name="Jebbar M."/>
            <person name="Takai K."/>
            <person name="Maignien L."/>
            <person name="Alain K."/>
        </authorList>
    </citation>
    <scope>NUCLEOTIDE SEQUENCE [LARGE SCALE GENOMIC DNA]</scope>
    <source>
        <strain evidence="2">CDGS</strain>
    </source>
</reference>
<dbReference type="PANTHER" id="PTHR15811:SF5">
    <property type="entry name" value="MTH938 DOMAIN-CONTAINING PROTEIN"/>
    <property type="match status" value="1"/>
</dbReference>
<organism evidence="1 2">
    <name type="scientific">Thermococcus piezophilus</name>
    <dbReference type="NCBI Taxonomy" id="1712654"/>
    <lineage>
        <taxon>Archaea</taxon>
        <taxon>Methanobacteriati</taxon>
        <taxon>Methanobacteriota</taxon>
        <taxon>Thermococci</taxon>
        <taxon>Thermococcales</taxon>
        <taxon>Thermococcaceae</taxon>
        <taxon>Thermococcus</taxon>
    </lineage>
</organism>
<dbReference type="STRING" id="1712654.A7C91_01655"/>
<dbReference type="Pfam" id="PF04430">
    <property type="entry name" value="DUF498"/>
    <property type="match status" value="1"/>
</dbReference>
<proteinExistence type="predicted"/>
<dbReference type="SUPFAM" id="SSF64076">
    <property type="entry name" value="MTH938-like"/>
    <property type="match status" value="1"/>
</dbReference>
<keyword evidence="2" id="KW-1185">Reference proteome</keyword>
<dbReference type="GeneID" id="28494859"/>
<dbReference type="EMBL" id="CP015520">
    <property type="protein sequence ID" value="ANF22035.1"/>
    <property type="molecule type" value="Genomic_DNA"/>
</dbReference>
<dbReference type="RefSeq" id="WP_068664334.1">
    <property type="nucleotide sequence ID" value="NZ_CP015520.1"/>
</dbReference>
<dbReference type="PANTHER" id="PTHR15811">
    <property type="entry name" value="MTH938 DOMAIN-CONTAINING PROTEIN"/>
    <property type="match status" value="1"/>
</dbReference>
<dbReference type="InterPro" id="IPR036748">
    <property type="entry name" value="MTH938-like_sf"/>
</dbReference>
<protein>
    <submittedName>
        <fullName evidence="1">Uncharacterized protein</fullName>
    </submittedName>
</protein>
<accession>A0A172WF68</accession>
<dbReference type="InterPro" id="IPR034096">
    <property type="entry name" value="AAMDC"/>
</dbReference>
<dbReference type="Proteomes" id="UP000076969">
    <property type="component" value="Chromosome"/>
</dbReference>
<dbReference type="AlphaFoldDB" id="A0A172WF68"/>